<dbReference type="RefSeq" id="WP_089917714.1">
    <property type="nucleotide sequence ID" value="NZ_FOBB01000006.1"/>
</dbReference>
<organism evidence="1 2">
    <name type="scientific">Chitinophaga rupis</name>
    <dbReference type="NCBI Taxonomy" id="573321"/>
    <lineage>
        <taxon>Bacteria</taxon>
        <taxon>Pseudomonadati</taxon>
        <taxon>Bacteroidota</taxon>
        <taxon>Chitinophagia</taxon>
        <taxon>Chitinophagales</taxon>
        <taxon>Chitinophagaceae</taxon>
        <taxon>Chitinophaga</taxon>
    </lineage>
</organism>
<dbReference type="STRING" id="573321.SAMN04488505_106253"/>
<accession>A0A1H8BKJ1</accession>
<dbReference type="Proteomes" id="UP000198984">
    <property type="component" value="Unassembled WGS sequence"/>
</dbReference>
<name>A0A1H8BKJ1_9BACT</name>
<proteinExistence type="predicted"/>
<evidence type="ECO:0000313" key="1">
    <source>
        <dbReference type="EMBL" id="SEM82664.1"/>
    </source>
</evidence>
<evidence type="ECO:0000313" key="2">
    <source>
        <dbReference type="Proteomes" id="UP000198984"/>
    </source>
</evidence>
<reference evidence="1 2" key="1">
    <citation type="submission" date="2016-10" db="EMBL/GenBank/DDBJ databases">
        <authorList>
            <person name="de Groot N.N."/>
        </authorList>
    </citation>
    <scope>NUCLEOTIDE SEQUENCE [LARGE SCALE GENOMIC DNA]</scope>
    <source>
        <strain evidence="1 2">DSM 21039</strain>
    </source>
</reference>
<dbReference type="EMBL" id="FOBB01000006">
    <property type="protein sequence ID" value="SEM82664.1"/>
    <property type="molecule type" value="Genomic_DNA"/>
</dbReference>
<evidence type="ECO:0008006" key="3">
    <source>
        <dbReference type="Google" id="ProtNLM"/>
    </source>
</evidence>
<dbReference type="AlphaFoldDB" id="A0A1H8BKJ1"/>
<protein>
    <recommendedName>
        <fullName evidence="3">Helix-turn-helix</fullName>
    </recommendedName>
</protein>
<sequence length="129" mass="14660">MRKIVFVVEKTSTGFSAYADDFEKNPVGTTGKDMATLRRNILDALNLYRNHKGLKPLSDADITIMLDLQQFFEYYKEINAKSLSQRIGMNQTLLSQYINGIKKPSAKQTNKILEGVRALGRELIQLEFA</sequence>
<dbReference type="OrthoDB" id="676274at2"/>
<gene>
    <name evidence="1" type="ORF">SAMN04488505_106253</name>
</gene>
<keyword evidence="2" id="KW-1185">Reference proteome</keyword>